<accession>A0A1X7VJH8</accession>
<evidence type="ECO:0000313" key="1">
    <source>
        <dbReference type="EnsemblMetazoa" id="Aqu2.1.40192_001"/>
    </source>
</evidence>
<dbReference type="STRING" id="400682.A0A1X7VJH8"/>
<dbReference type="OrthoDB" id="2686689at2759"/>
<reference evidence="1" key="1">
    <citation type="submission" date="2017-05" db="UniProtKB">
        <authorList>
            <consortium name="EnsemblMetazoa"/>
        </authorList>
    </citation>
    <scope>IDENTIFICATION</scope>
</reference>
<sequence>MAAVDVLLLLEEMEESIERMASLEAEGGVDYGEVLLEAEILLQDVLIVSDLLTIEDGETLLMAVVEVYNWIEYQSRRSIVRRGRPQIHIDENQLSLLLSFRFSCVDIANMLKVSPKTIRRRIIQYSLEDSASYSSISDTELHEITAEFVHTYPNGGQRTFEGYLRGRALNLQRRRIREALLHIDPSGVRQRLRRALHRRQYYVPMPNSL</sequence>
<dbReference type="PANTHER" id="PTHR46791:SF5">
    <property type="entry name" value="CLR5 DOMAIN-CONTAINING PROTEIN-RELATED"/>
    <property type="match status" value="1"/>
</dbReference>
<name>A0A1X7VJH8_AMPQE</name>
<protein>
    <submittedName>
        <fullName evidence="1">Uncharacterized protein</fullName>
    </submittedName>
</protein>
<dbReference type="PANTHER" id="PTHR46791">
    <property type="entry name" value="EXPRESSED PROTEIN"/>
    <property type="match status" value="1"/>
</dbReference>
<dbReference type="InParanoid" id="A0A1X7VJH8"/>
<dbReference type="OMA" id="PQIHIDE"/>
<organism evidence="1">
    <name type="scientific">Amphimedon queenslandica</name>
    <name type="common">Sponge</name>
    <dbReference type="NCBI Taxonomy" id="400682"/>
    <lineage>
        <taxon>Eukaryota</taxon>
        <taxon>Metazoa</taxon>
        <taxon>Porifera</taxon>
        <taxon>Demospongiae</taxon>
        <taxon>Heteroscleromorpha</taxon>
        <taxon>Haplosclerida</taxon>
        <taxon>Niphatidae</taxon>
        <taxon>Amphimedon</taxon>
    </lineage>
</organism>
<proteinExistence type="predicted"/>
<dbReference type="AlphaFoldDB" id="A0A1X7VJH8"/>
<dbReference type="EnsemblMetazoa" id="Aqu2.1.40192_001">
    <property type="protein sequence ID" value="Aqu2.1.40192_001"/>
    <property type="gene ID" value="Aqu2.1.40192"/>
</dbReference>